<evidence type="ECO:0000256" key="2">
    <source>
        <dbReference type="SAM" id="SignalP"/>
    </source>
</evidence>
<evidence type="ECO:0000313" key="4">
    <source>
        <dbReference type="Proteomes" id="UP000018050"/>
    </source>
</evidence>
<accession>U6GMU1</accession>
<reference evidence="3" key="2">
    <citation type="submission" date="2013-10" db="EMBL/GenBank/DDBJ databases">
        <authorList>
            <person name="Aslett M."/>
        </authorList>
    </citation>
    <scope>NUCLEOTIDE SEQUENCE</scope>
    <source>
        <strain evidence="3">Houghton</strain>
    </source>
</reference>
<evidence type="ECO:0000256" key="1">
    <source>
        <dbReference type="SAM" id="MobiDB-lite"/>
    </source>
</evidence>
<feature type="region of interest" description="Disordered" evidence="1">
    <location>
        <begin position="702"/>
        <end position="745"/>
    </location>
</feature>
<reference evidence="3" key="1">
    <citation type="submission" date="2013-10" db="EMBL/GenBank/DDBJ databases">
        <title>Genomic analysis of the causative agents of coccidiosis in chickens.</title>
        <authorList>
            <person name="Reid A.J."/>
            <person name="Blake D."/>
            <person name="Billington K."/>
            <person name="Browne H."/>
            <person name="Dunn M."/>
            <person name="Hung S."/>
            <person name="Kawahara F."/>
            <person name="Miranda-Saavedra D."/>
            <person name="Mourier T."/>
            <person name="Nagra H."/>
            <person name="Otto T.D."/>
            <person name="Rawlings N."/>
            <person name="Sanchez A."/>
            <person name="Sanders M."/>
            <person name="Subramaniam C."/>
            <person name="Tay Y."/>
            <person name="Dear P."/>
            <person name="Doerig C."/>
            <person name="Gruber A."/>
            <person name="Parkinson J."/>
            <person name="Shirley M."/>
            <person name="Wan K.L."/>
            <person name="Berriman M."/>
            <person name="Tomley F."/>
            <person name="Pain A."/>
        </authorList>
    </citation>
    <scope>NUCLEOTIDE SEQUENCE</scope>
    <source>
        <strain evidence="3">Houghton</strain>
    </source>
</reference>
<dbReference type="GeneID" id="25270279"/>
<dbReference type="VEuPathDB" id="ToxoDB:EAH_00022090"/>
<organism evidence="3 4">
    <name type="scientific">Eimeria acervulina</name>
    <name type="common">Coccidian parasite</name>
    <dbReference type="NCBI Taxonomy" id="5801"/>
    <lineage>
        <taxon>Eukaryota</taxon>
        <taxon>Sar</taxon>
        <taxon>Alveolata</taxon>
        <taxon>Apicomplexa</taxon>
        <taxon>Conoidasida</taxon>
        <taxon>Coccidia</taxon>
        <taxon>Eucoccidiorida</taxon>
        <taxon>Eimeriorina</taxon>
        <taxon>Eimeriidae</taxon>
        <taxon>Eimeria</taxon>
    </lineage>
</organism>
<dbReference type="AlphaFoldDB" id="U6GMU1"/>
<name>U6GMU1_EIMAC</name>
<dbReference type="OMA" id="LSMLWRQ"/>
<dbReference type="OrthoDB" id="345909at2759"/>
<evidence type="ECO:0000313" key="3">
    <source>
        <dbReference type="EMBL" id="CDI81506.1"/>
    </source>
</evidence>
<gene>
    <name evidence="3" type="ORF">EAH_00022090</name>
</gene>
<dbReference type="RefSeq" id="XP_013248786.1">
    <property type="nucleotide sequence ID" value="XM_013393332.1"/>
</dbReference>
<dbReference type="EMBL" id="HG671668">
    <property type="protein sequence ID" value="CDI81506.1"/>
    <property type="molecule type" value="Genomic_DNA"/>
</dbReference>
<dbReference type="Proteomes" id="UP000018050">
    <property type="component" value="Unassembled WGS sequence"/>
</dbReference>
<sequence>MAAVKSLRKLLILEFLLWRAFASSISFSVAPQGPAFSRQRPALRFEAFIKGIRDPPCRLSLGRGEVFLPRALWRVGLRRCGEARHPRTVVKKLCERVAVWCVLQAAPHATSAAGEECVEEFQWGRWGGDPCPDLPASCMHSGQWTRDDTSAAFSSVSTSRYFPRGSWRPWEYRVPGTRPGRCLLPTQEHRGFGGSLAPFLRPISPSRRLYNAQDGYLPPAEAQQVPRDMAAFQEAMSQLDSKFLQFAKETNEEILQSLSMLWRQRHLEQRQEEAQQQCLDTRPSSPLFNAGDAGPLVRKRGSAFRARAYKTAYEILGSSRIPIHNIAEVLLLLREGGLVLRGEERNIVQRGAFRSAVLQKILVVLSHGVAELIRKSRNAMREGALQDLCRLPGISRRTAAVLFDDYLIDNSQALRDHLAALVPGASINTAAARAGAPSEQWSEHTEPLQHQDKVAGLLKLFPTALSRACIMHADSFGAAMDAAEFDEWQQQLLLVQQSLREAPALSPPLALDLPEMNNGFSRPTSRLEGLRALPVLSLGGGIFHGRNRKLASLSLQVSLLPSWTEEEGLLPPTLERAVCTGGEGAGPHELRWVQQQWERVSQAFCRLRMELHRSVVQALQQRHLVSEVFCENSRTKTTHAAGRLPWHQESYRLISIQTVSPRAFPFATLAARCCASAYRRLQQKSQQQWGCTLTPTGFVLPAAKTHPPTSSRPDGAGSFSSSGKSSGGAPDQHQSNEHNNAAPAVTPVSVEQTWWVLDEQGVLRLLQEPLSMQERVGDLGSST</sequence>
<feature type="signal peptide" evidence="2">
    <location>
        <begin position="1"/>
        <end position="22"/>
    </location>
</feature>
<feature type="chain" id="PRO_5004670766" evidence="2">
    <location>
        <begin position="23"/>
        <end position="783"/>
    </location>
</feature>
<feature type="compositionally biased region" description="Low complexity" evidence="1">
    <location>
        <begin position="715"/>
        <end position="728"/>
    </location>
</feature>
<proteinExistence type="predicted"/>
<keyword evidence="2" id="KW-0732">Signal</keyword>
<protein>
    <submittedName>
        <fullName evidence="3">Uncharacterized protein</fullName>
    </submittedName>
</protein>
<keyword evidence="4" id="KW-1185">Reference proteome</keyword>